<evidence type="ECO:0000256" key="2">
    <source>
        <dbReference type="SAM" id="SignalP"/>
    </source>
</evidence>
<feature type="compositionally biased region" description="Basic and acidic residues" evidence="1">
    <location>
        <begin position="124"/>
        <end position="136"/>
    </location>
</feature>
<dbReference type="GO" id="GO:0031490">
    <property type="term" value="F:chromatin DNA binding"/>
    <property type="evidence" value="ECO:0007669"/>
    <property type="project" value="TreeGrafter"/>
</dbReference>
<keyword evidence="4" id="KW-1185">Reference proteome</keyword>
<feature type="signal peptide" evidence="2">
    <location>
        <begin position="1"/>
        <end position="26"/>
    </location>
</feature>
<evidence type="ECO:0000256" key="1">
    <source>
        <dbReference type="SAM" id="MobiDB-lite"/>
    </source>
</evidence>
<dbReference type="WBParaSite" id="L893_g12487.t1">
    <property type="protein sequence ID" value="L893_g12487.t1"/>
    <property type="gene ID" value="L893_g12487"/>
</dbReference>
<dbReference type="PANTHER" id="PTHR12706">
    <property type="entry name" value="STRAWBERRY NOTCH-RELATED"/>
    <property type="match status" value="1"/>
</dbReference>
<dbReference type="InterPro" id="IPR026741">
    <property type="entry name" value="SNO"/>
</dbReference>
<evidence type="ECO:0000313" key="5">
    <source>
        <dbReference type="WBParaSite" id="L893_g12487.t1"/>
    </source>
</evidence>
<keyword evidence="2" id="KW-0732">Signal</keyword>
<dbReference type="AlphaFoldDB" id="A0A1I7Y3Y1"/>
<evidence type="ECO:0000313" key="4">
    <source>
        <dbReference type="Proteomes" id="UP000095287"/>
    </source>
</evidence>
<dbReference type="Proteomes" id="UP000095287">
    <property type="component" value="Unplaced"/>
</dbReference>
<feature type="domain" description="Strawberry notch AAA" evidence="3">
    <location>
        <begin position="204"/>
        <end position="260"/>
    </location>
</feature>
<name>A0A1I7Y3Y1_9BILA</name>
<dbReference type="Pfam" id="PF13872">
    <property type="entry name" value="AAA_34"/>
    <property type="match status" value="1"/>
</dbReference>
<accession>A0A1I7Y3Y1</accession>
<dbReference type="GO" id="GO:0042393">
    <property type="term" value="F:histone binding"/>
    <property type="evidence" value="ECO:0007669"/>
    <property type="project" value="TreeGrafter"/>
</dbReference>
<dbReference type="PANTHER" id="PTHR12706:SF30">
    <property type="entry name" value="PROTEIN STRAWBERRY NOTCH-RELATED"/>
    <property type="match status" value="1"/>
</dbReference>
<dbReference type="GO" id="GO:0006355">
    <property type="term" value="P:regulation of DNA-templated transcription"/>
    <property type="evidence" value="ECO:0007669"/>
    <property type="project" value="InterPro"/>
</dbReference>
<dbReference type="GO" id="GO:0005634">
    <property type="term" value="C:nucleus"/>
    <property type="evidence" value="ECO:0007669"/>
    <property type="project" value="TreeGrafter"/>
</dbReference>
<evidence type="ECO:0000259" key="3">
    <source>
        <dbReference type="Pfam" id="PF13872"/>
    </source>
</evidence>
<proteinExistence type="predicted"/>
<feature type="region of interest" description="Disordered" evidence="1">
    <location>
        <begin position="115"/>
        <end position="136"/>
    </location>
</feature>
<reference evidence="5" key="1">
    <citation type="submission" date="2016-11" db="UniProtKB">
        <authorList>
            <consortium name="WormBaseParasite"/>
        </authorList>
    </citation>
    <scope>IDENTIFICATION</scope>
</reference>
<organism evidence="4 5">
    <name type="scientific">Steinernema glaseri</name>
    <dbReference type="NCBI Taxonomy" id="37863"/>
    <lineage>
        <taxon>Eukaryota</taxon>
        <taxon>Metazoa</taxon>
        <taxon>Ecdysozoa</taxon>
        <taxon>Nematoda</taxon>
        <taxon>Chromadorea</taxon>
        <taxon>Rhabditida</taxon>
        <taxon>Tylenchina</taxon>
        <taxon>Panagrolaimomorpha</taxon>
        <taxon>Strongyloidoidea</taxon>
        <taxon>Steinernematidae</taxon>
        <taxon>Steinernema</taxon>
    </lineage>
</organism>
<feature type="region of interest" description="Disordered" evidence="1">
    <location>
        <begin position="278"/>
        <end position="310"/>
    </location>
</feature>
<sequence length="310" mass="34470">MAAAPPLLWPLRTSCLISCLINLCHCSNASFVLGMTSPDGSATASALDIPEARQSFSQVAVDPSPKVLTVFKNVPYCRSQFVKVNQKRIPVMREAKTEPVKTTSGPTTTERVFFSQHRPSFSSPREHEPTVPSDKRDDWRANALKRLQPSEEQLSDTVQERIFGIPVPTIDYEAAEFDNGEENLGHAETYAEYVPSKLRSGLSHPDGVVESTSLRSVQPPNIKYHMIYPEELIDTGHISSLQLEAVIHAGQMHQNRVRSTKLPRRTLRRVLLHFLKRCPQSSTASDGPESPPPNETEKSAAMLPNSDCQM</sequence>
<feature type="chain" id="PRO_5009311785" evidence="2">
    <location>
        <begin position="27"/>
        <end position="310"/>
    </location>
</feature>
<dbReference type="InterPro" id="IPR039187">
    <property type="entry name" value="SNO_AAA"/>
</dbReference>
<protein>
    <submittedName>
        <fullName evidence="5">AAA_34 domain-containing protein</fullName>
    </submittedName>
</protein>